<evidence type="ECO:0000313" key="2">
    <source>
        <dbReference type="Proteomes" id="UP000053676"/>
    </source>
</evidence>
<dbReference type="AlphaFoldDB" id="W2TPT0"/>
<dbReference type="OrthoDB" id="5869785at2759"/>
<accession>W2TPT0</accession>
<feature type="non-terminal residue" evidence="1">
    <location>
        <position position="1"/>
    </location>
</feature>
<name>W2TPT0_NECAM</name>
<dbReference type="KEGG" id="nai:NECAME_17375"/>
<evidence type="ECO:0000313" key="1">
    <source>
        <dbReference type="EMBL" id="ETN83689.1"/>
    </source>
</evidence>
<keyword evidence="2" id="KW-1185">Reference proteome</keyword>
<gene>
    <name evidence="1" type="ORF">NECAME_17375</name>
</gene>
<sequence>ALLIKKARRSLIVQRGLNRTSKSSVNLPARLRQQRQDLKLPENQVYEVRAPETFISFLAFIYDAVDEGKPPPW</sequence>
<dbReference type="Proteomes" id="UP000053676">
    <property type="component" value="Unassembled WGS sequence"/>
</dbReference>
<dbReference type="EMBL" id="KI658130">
    <property type="protein sequence ID" value="ETN83689.1"/>
    <property type="molecule type" value="Genomic_DNA"/>
</dbReference>
<protein>
    <submittedName>
        <fullName evidence="1">Uncharacterized protein</fullName>
    </submittedName>
</protein>
<reference evidence="2" key="1">
    <citation type="journal article" date="2014" name="Nat. Genet.">
        <title>Genome of the human hookworm Necator americanus.</title>
        <authorList>
            <person name="Tang Y.T."/>
            <person name="Gao X."/>
            <person name="Rosa B.A."/>
            <person name="Abubucker S."/>
            <person name="Hallsworth-Pepin K."/>
            <person name="Martin J."/>
            <person name="Tyagi R."/>
            <person name="Heizer E."/>
            <person name="Zhang X."/>
            <person name="Bhonagiri-Palsikar V."/>
            <person name="Minx P."/>
            <person name="Warren W.C."/>
            <person name="Wang Q."/>
            <person name="Zhan B."/>
            <person name="Hotez P.J."/>
            <person name="Sternberg P.W."/>
            <person name="Dougall A."/>
            <person name="Gaze S.T."/>
            <person name="Mulvenna J."/>
            <person name="Sotillo J."/>
            <person name="Ranganathan S."/>
            <person name="Rabelo E.M."/>
            <person name="Wilson R.K."/>
            <person name="Felgner P.L."/>
            <person name="Bethony J."/>
            <person name="Hawdon J.M."/>
            <person name="Gasser R.B."/>
            <person name="Loukas A."/>
            <person name="Mitreva M."/>
        </authorList>
    </citation>
    <scope>NUCLEOTIDE SEQUENCE [LARGE SCALE GENOMIC DNA]</scope>
</reference>
<organism evidence="1 2">
    <name type="scientific">Necator americanus</name>
    <name type="common">Human hookworm</name>
    <dbReference type="NCBI Taxonomy" id="51031"/>
    <lineage>
        <taxon>Eukaryota</taxon>
        <taxon>Metazoa</taxon>
        <taxon>Ecdysozoa</taxon>
        <taxon>Nematoda</taxon>
        <taxon>Chromadorea</taxon>
        <taxon>Rhabditida</taxon>
        <taxon>Rhabditina</taxon>
        <taxon>Rhabditomorpha</taxon>
        <taxon>Strongyloidea</taxon>
        <taxon>Ancylostomatidae</taxon>
        <taxon>Bunostominae</taxon>
        <taxon>Necator</taxon>
    </lineage>
</organism>
<proteinExistence type="predicted"/>